<sequence length="262" mass="29210">MAYQPLVIRSNLKSTVLDDTAINKTMFDIDHLSAITVAECSDWIVINKPAGLSLHSEGNEPGLVEQIKQRLSLNYLAPVHRLDKVTSGCLLLAKHPESASWLSKQFQNRQVEKYYLALTAGKPKKKQGSIIGDMVPARNGNYKLTQSKNNSAITQFFSYGLSEGIRLVIVRLLTGKTHQIRVALKSISSPILGDERYGSSQSNISIDRCYLHAYQLTFDDLAGNRKTVSCLPLTGERFTQSIFKQAIKDVSVDQLAWPKTRN</sequence>
<reference evidence="3 4" key="1">
    <citation type="submission" date="2018-05" db="EMBL/GenBank/DDBJ databases">
        <title>Genomic Encyclopedia of Type Strains, Phase IV (KMG-IV): sequencing the most valuable type-strain genomes for metagenomic binning, comparative biology and taxonomic classification.</title>
        <authorList>
            <person name="Goeker M."/>
        </authorList>
    </citation>
    <scope>NUCLEOTIDE SEQUENCE [LARGE SCALE GENOMIC DNA]</scope>
    <source>
        <strain evidence="3 4">DSM 25350</strain>
    </source>
</reference>
<dbReference type="PANTHER" id="PTHR21600:SF87">
    <property type="entry name" value="RNA PSEUDOURIDYLATE SYNTHASE DOMAIN-CONTAINING PROTEIN 1"/>
    <property type="match status" value="1"/>
</dbReference>
<evidence type="ECO:0000256" key="1">
    <source>
        <dbReference type="ARBA" id="ARBA00010876"/>
    </source>
</evidence>
<dbReference type="Gene3D" id="3.30.2350.10">
    <property type="entry name" value="Pseudouridine synthase"/>
    <property type="match status" value="1"/>
</dbReference>
<comment type="similarity">
    <text evidence="1">Belongs to the pseudouridine synthase RluA family.</text>
</comment>
<dbReference type="GO" id="GO:0003723">
    <property type="term" value="F:RNA binding"/>
    <property type="evidence" value="ECO:0007669"/>
    <property type="project" value="InterPro"/>
</dbReference>
<dbReference type="InterPro" id="IPR050188">
    <property type="entry name" value="RluA_PseudoU_synthase"/>
</dbReference>
<organism evidence="3 4">
    <name type="scientific">Pleionea mediterranea</name>
    <dbReference type="NCBI Taxonomy" id="523701"/>
    <lineage>
        <taxon>Bacteria</taxon>
        <taxon>Pseudomonadati</taxon>
        <taxon>Pseudomonadota</taxon>
        <taxon>Gammaproteobacteria</taxon>
        <taxon>Oceanospirillales</taxon>
        <taxon>Pleioneaceae</taxon>
        <taxon>Pleionea</taxon>
    </lineage>
</organism>
<dbReference type="EMBL" id="QGGU01000017">
    <property type="protein sequence ID" value="PWK42812.1"/>
    <property type="molecule type" value="Genomic_DNA"/>
</dbReference>
<gene>
    <name evidence="3" type="ORF">C8D97_11714</name>
</gene>
<dbReference type="InterPro" id="IPR006145">
    <property type="entry name" value="PsdUridine_synth_RsuA/RluA"/>
</dbReference>
<keyword evidence="4" id="KW-1185">Reference proteome</keyword>
<proteinExistence type="inferred from homology"/>
<dbReference type="InterPro" id="IPR006224">
    <property type="entry name" value="PsdUridine_synth_RluA-like_CS"/>
</dbReference>
<protein>
    <submittedName>
        <fullName evidence="3">Pseudouridine synthase Rlu family protein</fullName>
    </submittedName>
</protein>
<dbReference type="Pfam" id="PF00849">
    <property type="entry name" value="PseudoU_synth_2"/>
    <property type="match status" value="1"/>
</dbReference>
<dbReference type="GO" id="GO:0009982">
    <property type="term" value="F:pseudouridine synthase activity"/>
    <property type="evidence" value="ECO:0007669"/>
    <property type="project" value="InterPro"/>
</dbReference>
<dbReference type="GO" id="GO:0140098">
    <property type="term" value="F:catalytic activity, acting on RNA"/>
    <property type="evidence" value="ECO:0007669"/>
    <property type="project" value="UniProtKB-ARBA"/>
</dbReference>
<dbReference type="SUPFAM" id="SSF55120">
    <property type="entry name" value="Pseudouridine synthase"/>
    <property type="match status" value="1"/>
</dbReference>
<dbReference type="CDD" id="cd02869">
    <property type="entry name" value="PseudoU_synth_RluA_like"/>
    <property type="match status" value="1"/>
</dbReference>
<dbReference type="InterPro" id="IPR020103">
    <property type="entry name" value="PsdUridine_synth_cat_dom_sf"/>
</dbReference>
<feature type="domain" description="Pseudouridine synthase RsuA/RluA-like" evidence="2">
    <location>
        <begin position="42"/>
        <end position="185"/>
    </location>
</feature>
<dbReference type="Proteomes" id="UP000245790">
    <property type="component" value="Unassembled WGS sequence"/>
</dbReference>
<name>A0A316FAF4_9GAMM</name>
<evidence type="ECO:0000313" key="3">
    <source>
        <dbReference type="EMBL" id="PWK42812.1"/>
    </source>
</evidence>
<dbReference type="AlphaFoldDB" id="A0A316FAF4"/>
<comment type="caution">
    <text evidence="3">The sequence shown here is derived from an EMBL/GenBank/DDBJ whole genome shotgun (WGS) entry which is preliminary data.</text>
</comment>
<dbReference type="PROSITE" id="PS01129">
    <property type="entry name" value="PSI_RLU"/>
    <property type="match status" value="1"/>
</dbReference>
<dbReference type="PANTHER" id="PTHR21600">
    <property type="entry name" value="MITOCHONDRIAL RNA PSEUDOURIDINE SYNTHASE"/>
    <property type="match status" value="1"/>
</dbReference>
<evidence type="ECO:0000259" key="2">
    <source>
        <dbReference type="Pfam" id="PF00849"/>
    </source>
</evidence>
<accession>A0A316FAF4</accession>
<dbReference type="GO" id="GO:0000455">
    <property type="term" value="P:enzyme-directed rRNA pseudouridine synthesis"/>
    <property type="evidence" value="ECO:0007669"/>
    <property type="project" value="TreeGrafter"/>
</dbReference>
<evidence type="ECO:0000313" key="4">
    <source>
        <dbReference type="Proteomes" id="UP000245790"/>
    </source>
</evidence>